<evidence type="ECO:0000256" key="1">
    <source>
        <dbReference type="ARBA" id="ARBA00009743"/>
    </source>
</evidence>
<sequence>MSGVQRMGVKVEVGERAIRVENALFTLELDLVGGSYSVTWRDGAELVGAQSAYRLTDGATVTTADYAEHRADAGAVLDVEDAIGGRGVRITVVHVAAKDGEGEGESEGESEGRGGKPVCRQQFTVYESQPFLTVGVELEGADGGDIETNYVAPVLAGDPVGGAARLGLPEGHELRGLLVPFDNDKWVRYESVPMPGALESYEATTIYDPQSRKGLVLGSITHDTWKTGLKLSSAVAGRMDAVEAYGGAAGELTRDTIPHGAVKGKTVSSPVIFLGSYEDYRDGLEAFGRANAAVKPALPWEHGMPFGWNSWSAVADKLDYDVYVQTSDFLRSLKDGGFENDGVVYVNFDSFWTSLSENQLRQAVKHVNGNGQKAGIYWTPFAFWGQDPNVEVEGTDGRYTYADLLLRDWEGNVLPDLDGGLAIDPTHPGNLMRTDYHLNRFVEWGYEYVKLDFLGHGALEGKHYDPSVHTGIQAYNLGMDYICRTLAPERIGRPFHINLSIAPIFPHGYGHSRRISCDAFGTLADTEYMLNSLTYGWWMNNTLYRFNDPDHTVLYKSFNQDATSCHEGRSRLNASIIAGTVLLLGDDFRQEEARTRASEWLANEKLLSLARLGRTFVPVESGTGSGASNVFMLREGERIVLAVFNFDNTAPAQVRIPLERLGVEVGTSIVFLETDFWGGDFHDGKEEILVSIEVLESTLFELIIL</sequence>
<dbReference type="RefSeq" id="WP_185137539.1">
    <property type="nucleotide sequence ID" value="NZ_JACJVR010000075.1"/>
</dbReference>
<dbReference type="PANTHER" id="PTHR11452">
    <property type="entry name" value="ALPHA-GALACTOSIDASE/ALPHA-N-ACETYLGALACTOSAMINIDASE"/>
    <property type="match status" value="1"/>
</dbReference>
<protein>
    <submittedName>
        <fullName evidence="4">Alpha-galactosidase</fullName>
    </submittedName>
</protein>
<keyword evidence="5" id="KW-1185">Reference proteome</keyword>
<dbReference type="Gene3D" id="3.20.20.70">
    <property type="entry name" value="Aldolase class I"/>
    <property type="match status" value="1"/>
</dbReference>
<evidence type="ECO:0000256" key="3">
    <source>
        <dbReference type="ARBA" id="ARBA00023295"/>
    </source>
</evidence>
<keyword evidence="3" id="KW-0326">Glycosidase</keyword>
<comment type="similarity">
    <text evidence="1">Belongs to the glycosyl hydrolase 27 family.</text>
</comment>
<dbReference type="InterPro" id="IPR017853">
    <property type="entry name" value="GH"/>
</dbReference>
<dbReference type="GO" id="GO:0004553">
    <property type="term" value="F:hydrolase activity, hydrolyzing O-glycosyl compounds"/>
    <property type="evidence" value="ECO:0007669"/>
    <property type="project" value="InterPro"/>
</dbReference>
<dbReference type="EMBL" id="JACJVR010000075">
    <property type="protein sequence ID" value="MBB6693555.1"/>
    <property type="molecule type" value="Genomic_DNA"/>
</dbReference>
<dbReference type="AlphaFoldDB" id="A0A841TZ96"/>
<name>A0A841TZ96_9BACL</name>
<evidence type="ECO:0000313" key="4">
    <source>
        <dbReference type="EMBL" id="MBB6693555.1"/>
    </source>
</evidence>
<keyword evidence="2" id="KW-0378">Hydrolase</keyword>
<proteinExistence type="inferred from homology"/>
<dbReference type="SUPFAM" id="SSF51445">
    <property type="entry name" value="(Trans)glycosidases"/>
    <property type="match status" value="1"/>
</dbReference>
<evidence type="ECO:0000313" key="5">
    <source>
        <dbReference type="Proteomes" id="UP000553776"/>
    </source>
</evidence>
<dbReference type="Proteomes" id="UP000553776">
    <property type="component" value="Unassembled WGS sequence"/>
</dbReference>
<organism evidence="4 5">
    <name type="scientific">Cohnella xylanilytica</name>
    <dbReference type="NCBI Taxonomy" id="557555"/>
    <lineage>
        <taxon>Bacteria</taxon>
        <taxon>Bacillati</taxon>
        <taxon>Bacillota</taxon>
        <taxon>Bacilli</taxon>
        <taxon>Bacillales</taxon>
        <taxon>Paenibacillaceae</taxon>
        <taxon>Cohnella</taxon>
    </lineage>
</organism>
<dbReference type="InterPro" id="IPR013785">
    <property type="entry name" value="Aldolase_TIM"/>
</dbReference>
<dbReference type="GO" id="GO:0005975">
    <property type="term" value="P:carbohydrate metabolic process"/>
    <property type="evidence" value="ECO:0007669"/>
    <property type="project" value="InterPro"/>
</dbReference>
<reference evidence="4 5" key="1">
    <citation type="submission" date="2020-08" db="EMBL/GenBank/DDBJ databases">
        <title>Cohnella phylogeny.</title>
        <authorList>
            <person name="Dunlap C."/>
        </authorList>
    </citation>
    <scope>NUCLEOTIDE SEQUENCE [LARGE SCALE GENOMIC DNA]</scope>
    <source>
        <strain evidence="4 5">DSM 25239</strain>
    </source>
</reference>
<gene>
    <name evidence="4" type="ORF">H7B90_19360</name>
</gene>
<accession>A0A841TZ96</accession>
<dbReference type="PANTHER" id="PTHR11452:SF75">
    <property type="entry name" value="ALPHA-GALACTOSIDASE MEL1"/>
    <property type="match status" value="1"/>
</dbReference>
<evidence type="ECO:0000256" key="2">
    <source>
        <dbReference type="ARBA" id="ARBA00022801"/>
    </source>
</evidence>
<dbReference type="InterPro" id="IPR002241">
    <property type="entry name" value="Glyco_hydro_27"/>
</dbReference>
<comment type="caution">
    <text evidence="4">The sequence shown here is derived from an EMBL/GenBank/DDBJ whole genome shotgun (WGS) entry which is preliminary data.</text>
</comment>